<evidence type="ECO:0000256" key="1">
    <source>
        <dbReference type="ARBA" id="ARBA00008467"/>
    </source>
</evidence>
<dbReference type="PANTHER" id="PTHR11712:SF336">
    <property type="entry name" value="3-OXOACYL-[ACYL-CARRIER-PROTEIN] SYNTHASE, MITOCHONDRIAL"/>
    <property type="match status" value="1"/>
</dbReference>
<protein>
    <submittedName>
        <fullName evidence="6">Beta-ketoacyl synthase</fullName>
    </submittedName>
</protein>
<keyword evidence="2 3" id="KW-0808">Transferase</keyword>
<proteinExistence type="inferred from homology"/>
<feature type="domain" description="Ketosynthase family 3 (KS3)" evidence="5">
    <location>
        <begin position="1"/>
        <end position="396"/>
    </location>
</feature>
<dbReference type="RefSeq" id="WP_034631655.1">
    <property type="nucleotide sequence ID" value="NZ_JRJU01000027.1"/>
</dbReference>
<dbReference type="Gene3D" id="3.40.47.10">
    <property type="match status" value="2"/>
</dbReference>
<dbReference type="SMART" id="SM00825">
    <property type="entry name" value="PKS_KS"/>
    <property type="match status" value="1"/>
</dbReference>
<dbReference type="InterPro" id="IPR020841">
    <property type="entry name" value="PKS_Beta-ketoAc_synthase_dom"/>
</dbReference>
<keyword evidence="4" id="KW-0812">Transmembrane</keyword>
<dbReference type="PANTHER" id="PTHR11712">
    <property type="entry name" value="POLYKETIDE SYNTHASE-RELATED"/>
    <property type="match status" value="1"/>
</dbReference>
<dbReference type="InterPro" id="IPR016039">
    <property type="entry name" value="Thiolase-like"/>
</dbReference>
<comment type="caution">
    <text evidence="6">The sequence shown here is derived from an EMBL/GenBank/DDBJ whole genome shotgun (WGS) entry which is preliminary data.</text>
</comment>
<dbReference type="SUPFAM" id="SSF53901">
    <property type="entry name" value="Thiolase-like"/>
    <property type="match status" value="2"/>
</dbReference>
<evidence type="ECO:0000256" key="2">
    <source>
        <dbReference type="ARBA" id="ARBA00022679"/>
    </source>
</evidence>
<evidence type="ECO:0000256" key="3">
    <source>
        <dbReference type="RuleBase" id="RU003694"/>
    </source>
</evidence>
<gene>
    <name evidence="6" type="ORF">LQ50_18400</name>
</gene>
<dbReference type="PROSITE" id="PS00606">
    <property type="entry name" value="KS3_1"/>
    <property type="match status" value="1"/>
</dbReference>
<dbReference type="AlphaFoldDB" id="A0A0B0IFU1"/>
<name>A0A0B0IFU1_9BACI</name>
<accession>A0A0B0IFU1</accession>
<dbReference type="InterPro" id="IPR014030">
    <property type="entry name" value="Ketoacyl_synth_N"/>
</dbReference>
<dbReference type="InterPro" id="IPR000794">
    <property type="entry name" value="Beta-ketoacyl_synthase"/>
</dbReference>
<reference evidence="6 7" key="1">
    <citation type="submission" date="2014-09" db="EMBL/GenBank/DDBJ databases">
        <title>Genome sequencing and annotation of Bacillus Okhensis strain Kh10-101T.</title>
        <authorList>
            <person name="Prakash J.S."/>
        </authorList>
    </citation>
    <scope>NUCLEOTIDE SEQUENCE [LARGE SCALE GENOMIC DNA]</scope>
    <source>
        <strain evidence="7">Kh10-101T</strain>
    </source>
</reference>
<evidence type="ECO:0000256" key="4">
    <source>
        <dbReference type="SAM" id="Phobius"/>
    </source>
</evidence>
<dbReference type="eggNOG" id="COG0304">
    <property type="taxonomic scope" value="Bacteria"/>
</dbReference>
<dbReference type="OrthoDB" id="2773909at2"/>
<dbReference type="GO" id="GO:0005829">
    <property type="term" value="C:cytosol"/>
    <property type="evidence" value="ECO:0007669"/>
    <property type="project" value="TreeGrafter"/>
</dbReference>
<dbReference type="InterPro" id="IPR014031">
    <property type="entry name" value="Ketoacyl_synth_C"/>
</dbReference>
<dbReference type="GO" id="GO:0006633">
    <property type="term" value="P:fatty acid biosynthetic process"/>
    <property type="evidence" value="ECO:0007669"/>
    <property type="project" value="InterPro"/>
</dbReference>
<dbReference type="Proteomes" id="UP000030832">
    <property type="component" value="Unassembled WGS sequence"/>
</dbReference>
<dbReference type="STRING" id="333138.LQ50_18400"/>
<dbReference type="Pfam" id="PF02801">
    <property type="entry name" value="Ketoacyl-synt_C"/>
    <property type="match status" value="1"/>
</dbReference>
<dbReference type="Pfam" id="PF00109">
    <property type="entry name" value="ketoacyl-synt"/>
    <property type="match status" value="1"/>
</dbReference>
<comment type="similarity">
    <text evidence="1 3">Belongs to the thiolase-like superfamily. Beta-ketoacyl-ACP synthases family.</text>
</comment>
<dbReference type="EMBL" id="JRJU01000027">
    <property type="protein sequence ID" value="KHF38904.1"/>
    <property type="molecule type" value="Genomic_DNA"/>
</dbReference>
<feature type="transmembrane region" description="Helical" evidence="4">
    <location>
        <begin position="330"/>
        <end position="350"/>
    </location>
</feature>
<keyword evidence="4" id="KW-1133">Transmembrane helix</keyword>
<sequence>MSKVVVTGYGVKAPNTSNSKEFVDNLVNGVCCLETVNHLTPKGESTVVGVIKEDLLEFLPDKAYARFPRTALLGMAAGKEALSHSKLSDLKSKKIGVFFGVSVGNIGDVNFQESILNVHQNNYREVPIIFGHQGNHHSITSAIAHYLGTKGMTKTISTGCTSSLEAIQDAAVYLKSGVIDVAIVGGVDSPISKAAAFAFAKTKVLPLNQSLDDAAVPFQSSSKGFAMSEGAGVIILERETDALKREAIILGEIDRIVSNNDGVFIYSVDQSGEQMINALREVLNHRHPDYVNSQALGIQLNDIIEQKCSKELLNHKVPYTSIKSMIGNPFGAIGIIQVISSLISINYGFIPPTIRTRKKGFEDMNIVCDTIFKEINEVAITNHGYGGNNACAYIKSYKKGESS</sequence>
<dbReference type="PROSITE" id="PS52004">
    <property type="entry name" value="KS3_2"/>
    <property type="match status" value="1"/>
</dbReference>
<evidence type="ECO:0000313" key="7">
    <source>
        <dbReference type="Proteomes" id="UP000030832"/>
    </source>
</evidence>
<keyword evidence="7" id="KW-1185">Reference proteome</keyword>
<dbReference type="InterPro" id="IPR018201">
    <property type="entry name" value="Ketoacyl_synth_AS"/>
</dbReference>
<dbReference type="GO" id="GO:0004315">
    <property type="term" value="F:3-oxoacyl-[acyl-carrier-protein] synthase activity"/>
    <property type="evidence" value="ECO:0007669"/>
    <property type="project" value="InterPro"/>
</dbReference>
<evidence type="ECO:0000259" key="5">
    <source>
        <dbReference type="PROSITE" id="PS52004"/>
    </source>
</evidence>
<organism evidence="6 7">
    <name type="scientific">Halalkalibacter okhensis</name>
    <dbReference type="NCBI Taxonomy" id="333138"/>
    <lineage>
        <taxon>Bacteria</taxon>
        <taxon>Bacillati</taxon>
        <taxon>Bacillota</taxon>
        <taxon>Bacilli</taxon>
        <taxon>Bacillales</taxon>
        <taxon>Bacillaceae</taxon>
        <taxon>Halalkalibacter</taxon>
    </lineage>
</organism>
<evidence type="ECO:0000313" key="6">
    <source>
        <dbReference type="EMBL" id="KHF38904.1"/>
    </source>
</evidence>
<keyword evidence="4" id="KW-0472">Membrane</keyword>